<reference evidence="2 3" key="1">
    <citation type="journal article" date="2020" name="Microorganisms">
        <title>Osmotic Adaptation and Compatible Solute Biosynthesis of Phototrophic Bacteria as Revealed from Genome Analyses.</title>
        <authorList>
            <person name="Imhoff J.F."/>
            <person name="Rahn T."/>
            <person name="Kunzel S."/>
            <person name="Keller A."/>
            <person name="Neulinger S.C."/>
        </authorList>
    </citation>
    <scope>NUCLEOTIDE SEQUENCE [LARGE SCALE GENOMIC DNA]</scope>
    <source>
        <strain evidence="2 3">DSM 25653</strain>
    </source>
</reference>
<keyword evidence="3" id="KW-1185">Reference proteome</keyword>
<evidence type="ECO:0000256" key="1">
    <source>
        <dbReference type="SAM" id="Phobius"/>
    </source>
</evidence>
<dbReference type="EMBL" id="NRRY01000029">
    <property type="protein sequence ID" value="MBK1619953.1"/>
    <property type="molecule type" value="Genomic_DNA"/>
</dbReference>
<feature type="transmembrane region" description="Helical" evidence="1">
    <location>
        <begin position="12"/>
        <end position="29"/>
    </location>
</feature>
<proteinExistence type="predicted"/>
<gene>
    <name evidence="2" type="ORF">CKO42_16200</name>
</gene>
<dbReference type="InterPro" id="IPR036249">
    <property type="entry name" value="Thioredoxin-like_sf"/>
</dbReference>
<dbReference type="Proteomes" id="UP001138768">
    <property type="component" value="Unassembled WGS sequence"/>
</dbReference>
<protein>
    <submittedName>
        <fullName evidence="2">Uncharacterized protein</fullName>
    </submittedName>
</protein>
<keyword evidence="1" id="KW-0472">Membrane</keyword>
<keyword evidence="1" id="KW-0812">Transmembrane</keyword>
<dbReference type="SUPFAM" id="SSF52833">
    <property type="entry name" value="Thioredoxin-like"/>
    <property type="match status" value="1"/>
</dbReference>
<accession>A0A9X0WBL6</accession>
<comment type="caution">
    <text evidence="2">The sequence shown here is derived from an EMBL/GenBank/DDBJ whole genome shotgun (WGS) entry which is preliminary data.</text>
</comment>
<sequence>MQRSSRPFIARLIMAVAAVGLFIVGYQWGNQFQTAQQPPLRIDGVLLRPPVELPELDLHGPQGPFSRADLDAQWSLIAFGSPGSAAGHRGVSRLIEIANRVADQPDLRKRLQLLQISADDAPTLARDFEQLTPSLRVLSTPEQRLAELKTAVGAGQNEPAEAADGPPPLFLVDPRARLVALFAGGQPAAKVADDLKMLSERPEALVAVPESADTAATNHPDQ</sequence>
<evidence type="ECO:0000313" key="2">
    <source>
        <dbReference type="EMBL" id="MBK1619953.1"/>
    </source>
</evidence>
<dbReference type="Gene3D" id="3.40.30.10">
    <property type="entry name" value="Glutaredoxin"/>
    <property type="match status" value="1"/>
</dbReference>
<evidence type="ECO:0000313" key="3">
    <source>
        <dbReference type="Proteomes" id="UP001138768"/>
    </source>
</evidence>
<dbReference type="AlphaFoldDB" id="A0A9X0WBL6"/>
<keyword evidence="1" id="KW-1133">Transmembrane helix</keyword>
<organism evidence="2 3">
    <name type="scientific">Lamprobacter modestohalophilus</name>
    <dbReference type="NCBI Taxonomy" id="1064514"/>
    <lineage>
        <taxon>Bacteria</taxon>
        <taxon>Pseudomonadati</taxon>
        <taxon>Pseudomonadota</taxon>
        <taxon>Gammaproteobacteria</taxon>
        <taxon>Chromatiales</taxon>
        <taxon>Chromatiaceae</taxon>
        <taxon>Lamprobacter</taxon>
    </lineage>
</organism>
<name>A0A9X0WBL6_9GAMM</name>
<dbReference type="RefSeq" id="WP_200246268.1">
    <property type="nucleotide sequence ID" value="NZ_NRRY01000029.1"/>
</dbReference>